<keyword evidence="2" id="KW-1003">Cell membrane</keyword>
<evidence type="ECO:0008006" key="11">
    <source>
        <dbReference type="Google" id="ProtNLM"/>
    </source>
</evidence>
<feature type="transmembrane region" description="Helical" evidence="6">
    <location>
        <begin position="98"/>
        <end position="123"/>
    </location>
</feature>
<comment type="subcellular location">
    <subcellularLocation>
        <location evidence="1">Cell membrane</location>
        <topology evidence="1">Multi-pass membrane protein</topology>
    </subcellularLocation>
</comment>
<gene>
    <name evidence="9" type="ORF">HMPREF9698_00764</name>
</gene>
<comment type="caution">
    <text evidence="9">The sequence shown here is derived from an EMBL/GenBank/DDBJ whole genome shotgun (WGS) entry which is preliminary data.</text>
</comment>
<evidence type="ECO:0000259" key="8">
    <source>
        <dbReference type="Pfam" id="PF13726"/>
    </source>
</evidence>
<dbReference type="AlphaFoldDB" id="K9ERR6"/>
<keyword evidence="10" id="KW-1185">Reference proteome</keyword>
<feature type="transmembrane region" description="Helical" evidence="6">
    <location>
        <begin position="60"/>
        <end position="78"/>
    </location>
</feature>
<evidence type="ECO:0000256" key="2">
    <source>
        <dbReference type="ARBA" id="ARBA00022475"/>
    </source>
</evidence>
<feature type="transmembrane region" description="Helical" evidence="6">
    <location>
        <begin position="282"/>
        <end position="302"/>
    </location>
</feature>
<feature type="domain" description="Putative Na+/H+ antiporter N-terminal" evidence="8">
    <location>
        <begin position="4"/>
        <end position="90"/>
    </location>
</feature>
<dbReference type="PANTHER" id="PTHR37821">
    <property type="entry name" value="AMINO ACID TRANSPORTER YUIF-RELATED"/>
    <property type="match status" value="1"/>
</dbReference>
<proteinExistence type="predicted"/>
<evidence type="ECO:0000313" key="9">
    <source>
        <dbReference type="EMBL" id="EKU93647.1"/>
    </source>
</evidence>
<feature type="transmembrane region" description="Helical" evidence="6">
    <location>
        <begin position="226"/>
        <end position="245"/>
    </location>
</feature>
<dbReference type="PATRIC" id="fig|883081.3.peg.762"/>
<name>K9ERR6_9LACT</name>
<dbReference type="STRING" id="883081.HMPREF9698_00764"/>
<sequence>MLTNPVFLSVVVVLVLSLAKLNVLISLIIGALVAGFLAGIPLGQVMEVLVSGMGGNAETALNYILLGALAATISQTGLDKVLAQKLAKVIKNNGKVLVLLIGLVSIFSQNLIPVHIAFIPILIPPLIPLMNKIKIDRRAVASALTFGLKAPYLSIPAGYGLIFHGILRDEMSASGLPVDLNNIWQVMWIPGLAMLVGFLVAVFISYRKDRDYDMDQVDLDQDEADLSFTSSHLMALIAAVSALAIQLTIGSLALGAIVGIGLMLLTKVVTWSSIDKMLDRGIGMMGYIAFVMLVAAGYGEVIRQSGGIEDLVASIVDLVGNTPFLAAVGMILVGLFITLGIGTSFGTIPIIAAIYVPLALELGFSGPATILLVGTAAALGDAGSPASDSTLGPTAGLNVDGQHDHIQDTVIPTFLHYNTALILFGLVGASIL</sequence>
<evidence type="ECO:0000256" key="1">
    <source>
        <dbReference type="ARBA" id="ARBA00004651"/>
    </source>
</evidence>
<feature type="transmembrane region" description="Helical" evidence="6">
    <location>
        <begin position="144"/>
        <end position="167"/>
    </location>
</feature>
<feature type="transmembrane region" description="Helical" evidence="6">
    <location>
        <begin position="6"/>
        <end position="39"/>
    </location>
</feature>
<dbReference type="InterPro" id="IPR018461">
    <property type="entry name" value="Na/H_Antiport_NhaC-like_C"/>
</dbReference>
<protein>
    <recommendedName>
        <fullName evidence="11">Na+/H+ antiporter NhaC-like C-terminal domain-containing protein</fullName>
    </recommendedName>
</protein>
<dbReference type="Proteomes" id="UP000009875">
    <property type="component" value="Unassembled WGS sequence"/>
</dbReference>
<evidence type="ECO:0000256" key="6">
    <source>
        <dbReference type="SAM" id="Phobius"/>
    </source>
</evidence>
<dbReference type="EMBL" id="AGXA01000017">
    <property type="protein sequence ID" value="EKU93647.1"/>
    <property type="molecule type" value="Genomic_DNA"/>
</dbReference>
<evidence type="ECO:0000256" key="5">
    <source>
        <dbReference type="ARBA" id="ARBA00023136"/>
    </source>
</evidence>
<dbReference type="GO" id="GO:0005886">
    <property type="term" value="C:plasma membrane"/>
    <property type="evidence" value="ECO:0007669"/>
    <property type="project" value="UniProtKB-SubCell"/>
</dbReference>
<keyword evidence="4 6" id="KW-1133">Transmembrane helix</keyword>
<dbReference type="Pfam" id="PF13726">
    <property type="entry name" value="Na_H_antiport_2"/>
    <property type="match status" value="1"/>
</dbReference>
<evidence type="ECO:0000313" key="10">
    <source>
        <dbReference type="Proteomes" id="UP000009875"/>
    </source>
</evidence>
<dbReference type="InterPro" id="IPR052576">
    <property type="entry name" value="AA_Transporter-Related"/>
</dbReference>
<feature type="transmembrane region" description="Helical" evidence="6">
    <location>
        <begin position="187"/>
        <end position="206"/>
    </location>
</feature>
<feature type="transmembrane region" description="Helical" evidence="6">
    <location>
        <begin position="354"/>
        <end position="379"/>
    </location>
</feature>
<dbReference type="InterPro" id="IPR032813">
    <property type="entry name" value="Na_H_antiport_N"/>
</dbReference>
<feature type="transmembrane region" description="Helical" evidence="6">
    <location>
        <begin position="414"/>
        <end position="431"/>
    </location>
</feature>
<feature type="transmembrane region" description="Helical" evidence="6">
    <location>
        <begin position="251"/>
        <end position="270"/>
    </location>
</feature>
<feature type="transmembrane region" description="Helical" evidence="6">
    <location>
        <begin position="322"/>
        <end position="342"/>
    </location>
</feature>
<keyword evidence="3 6" id="KW-0812">Transmembrane</keyword>
<organism evidence="9 10">
    <name type="scientific">Alloiococcus otitis ATCC 51267</name>
    <dbReference type="NCBI Taxonomy" id="883081"/>
    <lineage>
        <taxon>Bacteria</taxon>
        <taxon>Bacillati</taxon>
        <taxon>Bacillota</taxon>
        <taxon>Bacilli</taxon>
        <taxon>Lactobacillales</taxon>
        <taxon>Carnobacteriaceae</taxon>
        <taxon>Alloiococcus</taxon>
    </lineage>
</organism>
<dbReference type="RefSeq" id="WP_003777529.1">
    <property type="nucleotide sequence ID" value="NZ_JH992958.1"/>
</dbReference>
<dbReference type="Pfam" id="PF03553">
    <property type="entry name" value="Na_H_antiporter"/>
    <property type="match status" value="1"/>
</dbReference>
<feature type="domain" description="Na+/H+ antiporter NhaC-like C-terminal" evidence="7">
    <location>
        <begin position="144"/>
        <end position="428"/>
    </location>
</feature>
<accession>K9ERR6</accession>
<reference evidence="9 10" key="1">
    <citation type="submission" date="2012-09" db="EMBL/GenBank/DDBJ databases">
        <title>The Genome Sequence of Alloiococcus otitis ATCC 51267.</title>
        <authorList>
            <consortium name="The Broad Institute Genome Sequencing Platform"/>
            <person name="Earl A."/>
            <person name="Ward D."/>
            <person name="Feldgarden M."/>
            <person name="Gevers D."/>
            <person name="Huys G."/>
            <person name="Walker B."/>
            <person name="Young S.K."/>
            <person name="Zeng Q."/>
            <person name="Gargeya S."/>
            <person name="Fitzgerald M."/>
            <person name="Haas B."/>
            <person name="Abouelleil A."/>
            <person name="Alvarado L."/>
            <person name="Arachchi H.M."/>
            <person name="Berlin A.M."/>
            <person name="Chapman S.B."/>
            <person name="Goldberg J."/>
            <person name="Griggs A."/>
            <person name="Gujja S."/>
            <person name="Hansen M."/>
            <person name="Howarth C."/>
            <person name="Imamovic A."/>
            <person name="Larimer J."/>
            <person name="McCowen C."/>
            <person name="Montmayeur A."/>
            <person name="Murphy C."/>
            <person name="Neiman D."/>
            <person name="Pearson M."/>
            <person name="Priest M."/>
            <person name="Roberts A."/>
            <person name="Saif S."/>
            <person name="Shea T."/>
            <person name="Sisk P."/>
            <person name="Sykes S."/>
            <person name="Wortman J."/>
            <person name="Nusbaum C."/>
            <person name="Birren B."/>
        </authorList>
    </citation>
    <scope>NUCLEOTIDE SEQUENCE [LARGE SCALE GENOMIC DNA]</scope>
    <source>
        <strain evidence="9 10">ATCC 51267</strain>
    </source>
</reference>
<evidence type="ECO:0000256" key="4">
    <source>
        <dbReference type="ARBA" id="ARBA00022989"/>
    </source>
</evidence>
<evidence type="ECO:0000256" key="3">
    <source>
        <dbReference type="ARBA" id="ARBA00022692"/>
    </source>
</evidence>
<dbReference type="PANTHER" id="PTHR37821:SF1">
    <property type="entry name" value="AMINO ACID TRANSPORTER YUIF-RELATED"/>
    <property type="match status" value="1"/>
</dbReference>
<evidence type="ECO:0000259" key="7">
    <source>
        <dbReference type="Pfam" id="PF03553"/>
    </source>
</evidence>
<keyword evidence="5 6" id="KW-0472">Membrane</keyword>
<dbReference type="HOGENOM" id="CLU_037927_0_0_9"/>
<dbReference type="eggNOG" id="COG2056">
    <property type="taxonomic scope" value="Bacteria"/>
</dbReference>
<dbReference type="OrthoDB" id="9772446at2"/>